<accession>A0AAD5DRY1</accession>
<keyword evidence="3" id="KW-1185">Reference proteome</keyword>
<evidence type="ECO:0000313" key="2">
    <source>
        <dbReference type="EMBL" id="KAI7842622.1"/>
    </source>
</evidence>
<dbReference type="Proteomes" id="UP001205105">
    <property type="component" value="Unassembled WGS sequence"/>
</dbReference>
<sequence>MNPGLSDEHRQSLIWLAQHQGRTGLLLLARRAWETAEGAAAEQADWQLRFDRGDEEEAEHEALAAVQAYEAQPGEQETAALRAARDRFVEAHQRVAAAEQAHQQADQAWEAAEETRRARRTERDMMPGK</sequence>
<reference evidence="2" key="1">
    <citation type="submission" date="2020-11" db="EMBL/GenBank/DDBJ databases">
        <title>Chlorella ohadii genome sequencing and assembly.</title>
        <authorList>
            <person name="Murik O."/>
            <person name="Treves H."/>
            <person name="Kedem I."/>
            <person name="Shotland Y."/>
            <person name="Kaplan A."/>
        </authorList>
    </citation>
    <scope>NUCLEOTIDE SEQUENCE</scope>
    <source>
        <strain evidence="2">1</strain>
    </source>
</reference>
<feature type="compositionally biased region" description="Basic and acidic residues" evidence="1">
    <location>
        <begin position="113"/>
        <end position="129"/>
    </location>
</feature>
<evidence type="ECO:0000313" key="3">
    <source>
        <dbReference type="Proteomes" id="UP001205105"/>
    </source>
</evidence>
<dbReference type="EMBL" id="JADXDR010000050">
    <property type="protein sequence ID" value="KAI7842622.1"/>
    <property type="molecule type" value="Genomic_DNA"/>
</dbReference>
<protein>
    <submittedName>
        <fullName evidence="2">Uncharacterized protein</fullName>
    </submittedName>
</protein>
<proteinExistence type="predicted"/>
<gene>
    <name evidence="2" type="ORF">COHA_003726</name>
</gene>
<organism evidence="2 3">
    <name type="scientific">Chlorella ohadii</name>
    <dbReference type="NCBI Taxonomy" id="2649997"/>
    <lineage>
        <taxon>Eukaryota</taxon>
        <taxon>Viridiplantae</taxon>
        <taxon>Chlorophyta</taxon>
        <taxon>core chlorophytes</taxon>
        <taxon>Trebouxiophyceae</taxon>
        <taxon>Chlorellales</taxon>
        <taxon>Chlorellaceae</taxon>
        <taxon>Chlorella clade</taxon>
        <taxon>Chlorella</taxon>
    </lineage>
</organism>
<feature type="compositionally biased region" description="Low complexity" evidence="1">
    <location>
        <begin position="98"/>
        <end position="110"/>
    </location>
</feature>
<comment type="caution">
    <text evidence="2">The sequence shown here is derived from an EMBL/GenBank/DDBJ whole genome shotgun (WGS) entry which is preliminary data.</text>
</comment>
<evidence type="ECO:0000256" key="1">
    <source>
        <dbReference type="SAM" id="MobiDB-lite"/>
    </source>
</evidence>
<name>A0AAD5DRY1_9CHLO</name>
<feature type="region of interest" description="Disordered" evidence="1">
    <location>
        <begin position="98"/>
        <end position="129"/>
    </location>
</feature>
<dbReference type="AlphaFoldDB" id="A0AAD5DRY1"/>